<proteinExistence type="predicted"/>
<comment type="caution">
    <text evidence="1">The sequence shown here is derived from an EMBL/GenBank/DDBJ whole genome shotgun (WGS) entry which is preliminary data.</text>
</comment>
<keyword evidence="2" id="KW-1185">Reference proteome</keyword>
<reference evidence="1" key="1">
    <citation type="journal article" date="2021" name="Front. Microbiol.">
        <title>Comprehensive Comparative Genomics and Phenotyping of Methylobacterium Species.</title>
        <authorList>
            <person name="Alessa O."/>
            <person name="Ogura Y."/>
            <person name="Fujitani Y."/>
            <person name="Takami H."/>
            <person name="Hayashi T."/>
            <person name="Sahin N."/>
            <person name="Tani A."/>
        </authorList>
    </citation>
    <scope>NUCLEOTIDE SEQUENCE</scope>
    <source>
        <strain evidence="1">LMG 23639</strain>
    </source>
</reference>
<dbReference type="EMBL" id="BPQR01000036">
    <property type="protein sequence ID" value="GJE06870.1"/>
    <property type="molecule type" value="Genomic_DNA"/>
</dbReference>
<accession>A0ABQ4SUI1</accession>
<sequence>MAFHSHVYNRADHDERYPLGLPWCHEAGVEQHFFATETEACAAQRDYRRWNGRDPETGEVPDLVGQRMRVKHDHSLVGRVSEHGRGYITIQVHDTNPITRTSDAFEPAPPDPLVEALRLVCELAEGNVADARDDGREEHDRQCAALDLVTKHLEELS</sequence>
<organism evidence="1 2">
    <name type="scientific">Methylobacterium jeotgali</name>
    <dbReference type="NCBI Taxonomy" id="381630"/>
    <lineage>
        <taxon>Bacteria</taxon>
        <taxon>Pseudomonadati</taxon>
        <taxon>Pseudomonadota</taxon>
        <taxon>Alphaproteobacteria</taxon>
        <taxon>Hyphomicrobiales</taxon>
        <taxon>Methylobacteriaceae</taxon>
        <taxon>Methylobacterium</taxon>
    </lineage>
</organism>
<dbReference type="RefSeq" id="WP_238275799.1">
    <property type="nucleotide sequence ID" value="NZ_BPQR01000036.1"/>
</dbReference>
<protein>
    <submittedName>
        <fullName evidence="1">Uncharacterized protein</fullName>
    </submittedName>
</protein>
<name>A0ABQ4SUI1_9HYPH</name>
<gene>
    <name evidence="1" type="ORF">AOPFMNJM_2192</name>
</gene>
<reference evidence="1" key="2">
    <citation type="submission" date="2021-08" db="EMBL/GenBank/DDBJ databases">
        <authorList>
            <person name="Tani A."/>
            <person name="Ola A."/>
            <person name="Ogura Y."/>
            <person name="Katsura K."/>
            <person name="Hayashi T."/>
        </authorList>
    </citation>
    <scope>NUCLEOTIDE SEQUENCE</scope>
    <source>
        <strain evidence="1">LMG 23639</strain>
    </source>
</reference>
<dbReference type="Proteomes" id="UP001055102">
    <property type="component" value="Unassembled WGS sequence"/>
</dbReference>
<evidence type="ECO:0000313" key="2">
    <source>
        <dbReference type="Proteomes" id="UP001055102"/>
    </source>
</evidence>
<evidence type="ECO:0000313" key="1">
    <source>
        <dbReference type="EMBL" id="GJE06870.1"/>
    </source>
</evidence>